<accession>C4WFI0</accession>
<dbReference type="SUPFAM" id="SSF52317">
    <property type="entry name" value="Class I glutamine amidotransferase-like"/>
    <property type="match status" value="1"/>
</dbReference>
<sequence length="693" mass="75146">MRMNIEFEPFLSTPWLIAVLVPLALLVLATIALRMRGGLIRLLAAAALALALFNPVIINEEREPLKSVVSVVVDRSQSQELGSRRADTDAALKAVQDQLATMPQFETRVVEAGKPGENEDGYATRLFGPLARSLLDVPPSRVAGAVLITDGQVHDIPANKNALGFDAPLHGLVTGKPDEFDRRIRFNKAPRYGISGKPLEMSFTVIDEGKSLGSPAPVQVRVNGETVSEEEARVGQETPVTITLPRAGVNIVEIATPALAGEVTDANNRAVATVDGVRENLRVLLVSGEPHNGERTWRNLLKSDAAVDLVHFTILRPPEKQDGTPINELSLIAFPTRELFVDKVNEFDLIILDRYQHRDVLPLLYYDYIAQYVENGGALLVAAGPEYAGEMSIARTPLYSALPAMPTGAVTEKAFYPRLTDLGKRHPVTRDLDGSDQEPPHWSRWFRTIDITAPQGETVMSGADNKPLLVLSRVGKGRVGMFLSDQGWLWARGFEGGGPYASLYRRIAHWLMQEPELEEEALTASGNGRALSIRRQTMGDNPGAATVTTPSGKELQVSLAQSKPGLFEGSLQTDEIGIFRVKNGDLEALAHVGPIDAPEFADSISTADHLKPLAEATGGSVHRLHASGDSAVRVPAITAISGNRAASGNDWIGLRETSDTQLKSVNRLPLFSGFLALSALLLVFGSMWHREGR</sequence>
<proteinExistence type="predicted"/>
<dbReference type="AlphaFoldDB" id="C4WFI0"/>
<organism evidence="2 3">
    <name type="scientific">Brucella intermedia LMG 3301</name>
    <dbReference type="NCBI Taxonomy" id="641118"/>
    <lineage>
        <taxon>Bacteria</taxon>
        <taxon>Pseudomonadati</taxon>
        <taxon>Pseudomonadota</taxon>
        <taxon>Alphaproteobacteria</taxon>
        <taxon>Hyphomicrobiales</taxon>
        <taxon>Brucellaceae</taxon>
        <taxon>Brucella/Ochrobactrum group</taxon>
        <taxon>Brucella</taxon>
    </lineage>
</organism>
<feature type="transmembrane region" description="Helical" evidence="1">
    <location>
        <begin position="39"/>
        <end position="58"/>
    </location>
</feature>
<dbReference type="PANTHER" id="PTHR37947:SF1">
    <property type="entry name" value="BLL2462 PROTEIN"/>
    <property type="match status" value="1"/>
</dbReference>
<evidence type="ECO:0008006" key="4">
    <source>
        <dbReference type="Google" id="ProtNLM"/>
    </source>
</evidence>
<gene>
    <name evidence="2" type="ORF">OINT_1001702</name>
</gene>
<name>C4WFI0_9HYPH</name>
<reference evidence="2 3" key="1">
    <citation type="submission" date="2009-05" db="EMBL/GenBank/DDBJ databases">
        <authorList>
            <person name="Setubal J.C."/>
            <person name="Boyle S."/>
            <person name="Crasta O.R."/>
            <person name="Gillespie J.J."/>
            <person name="Kenyon R.W."/>
            <person name="Lu J."/>
            <person name="Mane S."/>
            <person name="Nagrani S."/>
            <person name="Shallom J.M."/>
            <person name="Shallom S."/>
            <person name="Shukla M."/>
            <person name="Snyder E.E."/>
            <person name="Sobral B.W."/>
            <person name="Wattam A.R."/>
            <person name="Will R."/>
            <person name="Williams K."/>
            <person name="Yoo H."/>
            <person name="Munk C."/>
            <person name="Tapia R."/>
            <person name="Green L."/>
            <person name="Rogers Y."/>
            <person name="Detter J.C."/>
            <person name="Bruce D."/>
            <person name="Brettin T.S."/>
            <person name="Tsolis R."/>
        </authorList>
    </citation>
    <scope>NUCLEOTIDE SEQUENCE [LARGE SCALE GENOMIC DNA]</scope>
    <source>
        <strain evidence="2 3">LMG 3301</strain>
    </source>
</reference>
<keyword evidence="1" id="KW-0812">Transmembrane</keyword>
<dbReference type="Proteomes" id="UP000004386">
    <property type="component" value="Unassembled WGS sequence"/>
</dbReference>
<evidence type="ECO:0000313" key="2">
    <source>
        <dbReference type="EMBL" id="EEQ96277.1"/>
    </source>
</evidence>
<comment type="caution">
    <text evidence="2">The sequence shown here is derived from an EMBL/GenBank/DDBJ whole genome shotgun (WGS) entry which is preliminary data.</text>
</comment>
<feature type="transmembrane region" description="Helical" evidence="1">
    <location>
        <begin position="12"/>
        <end position="32"/>
    </location>
</feature>
<dbReference type="Gene3D" id="3.40.50.880">
    <property type="match status" value="1"/>
</dbReference>
<dbReference type="EMBL" id="ACQA01000001">
    <property type="protein sequence ID" value="EEQ96277.1"/>
    <property type="molecule type" value="Genomic_DNA"/>
</dbReference>
<evidence type="ECO:0000313" key="3">
    <source>
        <dbReference type="Proteomes" id="UP000004386"/>
    </source>
</evidence>
<dbReference type="PANTHER" id="PTHR37947">
    <property type="entry name" value="BLL2462 PROTEIN"/>
    <property type="match status" value="1"/>
</dbReference>
<evidence type="ECO:0000256" key="1">
    <source>
        <dbReference type="SAM" id="Phobius"/>
    </source>
</evidence>
<protein>
    <recommendedName>
        <fullName evidence="4">Glutamine amidotransferase domain-containing protein</fullName>
    </recommendedName>
</protein>
<dbReference type="HOGENOM" id="CLU_400015_0_0_5"/>
<keyword evidence="1" id="KW-1133">Transmembrane helix</keyword>
<feature type="transmembrane region" description="Helical" evidence="1">
    <location>
        <begin position="668"/>
        <end position="688"/>
    </location>
</feature>
<dbReference type="InterPro" id="IPR029062">
    <property type="entry name" value="Class_I_gatase-like"/>
</dbReference>
<keyword evidence="1" id="KW-0472">Membrane</keyword>